<reference evidence="2 3" key="1">
    <citation type="submission" date="2020-04" db="EMBL/GenBank/DDBJ databases">
        <title>Genome-Wide Identification of 5-Methylcytosine Sites in Bacterial Genomes By High-Throughput Sequencing of MspJI Restriction Fragments.</title>
        <authorList>
            <person name="Wu V."/>
        </authorList>
    </citation>
    <scope>NUCLEOTIDE SEQUENCE [LARGE SCALE GENOMIC DNA]</scope>
    <source>
        <strain evidence="2 3">CCAP 1403/13f</strain>
    </source>
</reference>
<evidence type="ECO:0000259" key="1">
    <source>
        <dbReference type="Pfam" id="PF24732"/>
    </source>
</evidence>
<dbReference type="KEGG" id="dfs:HGD76_10255"/>
<dbReference type="RefSeq" id="WP_015213912.1">
    <property type="nucleotide sequence ID" value="NZ_CP051206.1"/>
</dbReference>
<protein>
    <recommendedName>
        <fullName evidence="1">ParE-like toxin domain-containing protein</fullName>
    </recommendedName>
</protein>
<name>A0A6H2BZI3_DOLFA</name>
<reference evidence="2 3" key="2">
    <citation type="submission" date="2020-04" db="EMBL/GenBank/DDBJ databases">
        <authorList>
            <person name="Fomenkov A."/>
            <person name="Anton B.P."/>
            <person name="Roberts R.J."/>
        </authorList>
    </citation>
    <scope>NUCLEOTIDE SEQUENCE [LARGE SCALE GENOMIC DNA]</scope>
    <source>
        <strain evidence="2 3">CCAP 1403/13f</strain>
    </source>
</reference>
<dbReference type="Pfam" id="PF24732">
    <property type="entry name" value="ParE_like"/>
    <property type="match status" value="1"/>
</dbReference>
<dbReference type="EMBL" id="CP051206">
    <property type="protein sequence ID" value="QJB44501.1"/>
    <property type="molecule type" value="Genomic_DNA"/>
</dbReference>
<dbReference type="SUPFAM" id="SSF143011">
    <property type="entry name" value="RelE-like"/>
    <property type="match status" value="1"/>
</dbReference>
<feature type="domain" description="ParE-like toxin" evidence="1">
    <location>
        <begin position="17"/>
        <end position="81"/>
    </location>
</feature>
<sequence length="86" mass="10121">MHYTTRRFWKCYDDLPPQVQETADQCYELLKADPSHPSLHFKKIGKKYWSVRAGLDYRALGVEVESGISWFWIGTHAEYDKLIGKL</sequence>
<evidence type="ECO:0000313" key="2">
    <source>
        <dbReference type="EMBL" id="QJB44501.1"/>
    </source>
</evidence>
<gene>
    <name evidence="2" type="ORF">HGD76_10255</name>
</gene>
<dbReference type="AlphaFoldDB" id="A0A6H2BZI3"/>
<dbReference type="InterPro" id="IPR035093">
    <property type="entry name" value="RelE/ParE_toxin_dom_sf"/>
</dbReference>
<accession>A0A6H2BZI3</accession>
<dbReference type="InterPro" id="IPR056925">
    <property type="entry name" value="ParE-like"/>
</dbReference>
<organism evidence="2 3">
    <name type="scientific">Dolichospermum flos-aquae CCAP 1403/13F</name>
    <dbReference type="NCBI Taxonomy" id="315271"/>
    <lineage>
        <taxon>Bacteria</taxon>
        <taxon>Bacillati</taxon>
        <taxon>Cyanobacteriota</taxon>
        <taxon>Cyanophyceae</taxon>
        <taxon>Nostocales</taxon>
        <taxon>Aphanizomenonaceae</taxon>
        <taxon>Dolichospermum</taxon>
    </lineage>
</organism>
<dbReference type="Proteomes" id="UP000502433">
    <property type="component" value="Chromosome"/>
</dbReference>
<proteinExistence type="predicted"/>
<evidence type="ECO:0000313" key="3">
    <source>
        <dbReference type="Proteomes" id="UP000502433"/>
    </source>
</evidence>